<dbReference type="InterPro" id="IPR010559">
    <property type="entry name" value="Sig_transdc_His_kin_internal"/>
</dbReference>
<feature type="transmembrane region" description="Helical" evidence="12">
    <location>
        <begin position="311"/>
        <end position="336"/>
    </location>
</feature>
<evidence type="ECO:0000256" key="8">
    <source>
        <dbReference type="ARBA" id="ARBA00022989"/>
    </source>
</evidence>
<keyword evidence="15" id="KW-1185">Reference proteome</keyword>
<dbReference type="PANTHER" id="PTHR34220">
    <property type="entry name" value="SENSOR HISTIDINE KINASE YPDA"/>
    <property type="match status" value="1"/>
</dbReference>
<organism evidence="14 15">
    <name type="scientific">Cohnella hongkongensis</name>
    <dbReference type="NCBI Taxonomy" id="178337"/>
    <lineage>
        <taxon>Bacteria</taxon>
        <taxon>Bacillati</taxon>
        <taxon>Bacillota</taxon>
        <taxon>Bacilli</taxon>
        <taxon>Bacillales</taxon>
        <taxon>Paenibacillaceae</taxon>
        <taxon>Cohnella</taxon>
    </lineage>
</organism>
<keyword evidence="4 12" id="KW-0812">Transmembrane</keyword>
<evidence type="ECO:0000313" key="14">
    <source>
        <dbReference type="EMBL" id="MFC4599030.1"/>
    </source>
</evidence>
<evidence type="ECO:0000256" key="10">
    <source>
        <dbReference type="ARBA" id="ARBA00023136"/>
    </source>
</evidence>
<dbReference type="Pfam" id="PF02743">
    <property type="entry name" value="dCache_1"/>
    <property type="match status" value="1"/>
</dbReference>
<keyword evidence="7" id="KW-0067">ATP-binding</keyword>
<keyword evidence="10 12" id="KW-0472">Membrane</keyword>
<evidence type="ECO:0000256" key="3">
    <source>
        <dbReference type="ARBA" id="ARBA00022679"/>
    </source>
</evidence>
<dbReference type="PANTHER" id="PTHR34220:SF7">
    <property type="entry name" value="SENSOR HISTIDINE KINASE YPDA"/>
    <property type="match status" value="1"/>
</dbReference>
<feature type="transmembrane region" description="Helical" evidence="12">
    <location>
        <begin position="24"/>
        <end position="43"/>
    </location>
</feature>
<dbReference type="Proteomes" id="UP001596028">
    <property type="component" value="Unassembled WGS sequence"/>
</dbReference>
<proteinExistence type="predicted"/>
<keyword evidence="2" id="KW-1003">Cell membrane</keyword>
<keyword evidence="11" id="KW-0175">Coiled coil</keyword>
<dbReference type="GO" id="GO:0004673">
    <property type="term" value="F:protein histidine kinase activity"/>
    <property type="evidence" value="ECO:0007669"/>
    <property type="project" value="UniProtKB-EC"/>
</dbReference>
<dbReference type="RefSeq" id="WP_378096021.1">
    <property type="nucleotide sequence ID" value="NZ_JBHSEP010000007.1"/>
</dbReference>
<evidence type="ECO:0000256" key="12">
    <source>
        <dbReference type="SAM" id="Phobius"/>
    </source>
</evidence>
<dbReference type="Gene3D" id="3.30.565.10">
    <property type="entry name" value="Histidine kinase-like ATPase, C-terminal domain"/>
    <property type="match status" value="1"/>
</dbReference>
<keyword evidence="6 14" id="KW-0418">Kinase</keyword>
<feature type="coiled-coil region" evidence="11">
    <location>
        <begin position="366"/>
        <end position="405"/>
    </location>
</feature>
<sequence>MNGWRRLRGYLRAFFGANITKKAIVLYIALILLPGCLLFYAYYRQTSAIIERDMSESMLQTLNQAQYNISNVLDSVSSVSDSLLSNEVIAEYLSGADRPAHEQLKEFQTLEKLLASAERNRGIHRIRLFVDPKLTYSRENLHFFSMDRLDRGSSWYRSMLARNGANDWRGAYKQAYLGEEEADIVSAVRMIHDPLRYGSVIGVLSVDIKADWLQDIVRRVSLTPSQEVFIVDRERRIVSHPDTAKLGSTAALDESRTEQMASASEGSFHEEKGAYSYLFRRIPDTDWTLVAKLPTSELSGESVVLTKMSAVLLLGIVSVVFIFILVLAFAAVAESLSKRIRDMIRRLRAEGADQFDGSLPQTKGDLRQLESAISRMVQTVHDLTAQSYRSKLHERDAQLKALQAQIDPHFLYNTLDSMNWMAVRRGAGEISDMIEALSTYFRLSLNKGRDAVTLAEELQLIRSYVHIHNTRDDSGIRMRYDVDEAAMACRLPKMSLQPIVENAVLHGIYQKRPKHGAISISARLEGAWLLIEVADDGVGIPPERLERSLSPAAGTEAESFGLYNVHERIRLFSHDYASGLSIASEPGRGTTVTLKIKPDNDSPS</sequence>
<keyword evidence="8 12" id="KW-1133">Transmembrane helix</keyword>
<comment type="caution">
    <text evidence="14">The sequence shown here is derived from an EMBL/GenBank/DDBJ whole genome shotgun (WGS) entry which is preliminary data.</text>
</comment>
<dbReference type="InterPro" id="IPR033479">
    <property type="entry name" value="dCache_1"/>
</dbReference>
<evidence type="ECO:0000256" key="11">
    <source>
        <dbReference type="SAM" id="Coils"/>
    </source>
</evidence>
<dbReference type="EMBL" id="JBHSEP010000007">
    <property type="protein sequence ID" value="MFC4599030.1"/>
    <property type="molecule type" value="Genomic_DNA"/>
</dbReference>
<comment type="subcellular location">
    <subcellularLocation>
        <location evidence="1">Cell membrane</location>
        <topology evidence="1">Multi-pass membrane protein</topology>
    </subcellularLocation>
</comment>
<evidence type="ECO:0000256" key="2">
    <source>
        <dbReference type="ARBA" id="ARBA00022475"/>
    </source>
</evidence>
<evidence type="ECO:0000313" key="15">
    <source>
        <dbReference type="Proteomes" id="UP001596028"/>
    </source>
</evidence>
<keyword evidence="5" id="KW-0547">Nucleotide-binding</keyword>
<evidence type="ECO:0000256" key="1">
    <source>
        <dbReference type="ARBA" id="ARBA00004651"/>
    </source>
</evidence>
<keyword evidence="9" id="KW-0902">Two-component regulatory system</keyword>
<evidence type="ECO:0000256" key="7">
    <source>
        <dbReference type="ARBA" id="ARBA00022840"/>
    </source>
</evidence>
<reference evidence="15" key="1">
    <citation type="journal article" date="2019" name="Int. J. Syst. Evol. Microbiol.">
        <title>The Global Catalogue of Microorganisms (GCM) 10K type strain sequencing project: providing services to taxonomists for standard genome sequencing and annotation.</title>
        <authorList>
            <consortium name="The Broad Institute Genomics Platform"/>
            <consortium name="The Broad Institute Genome Sequencing Center for Infectious Disease"/>
            <person name="Wu L."/>
            <person name="Ma J."/>
        </authorList>
    </citation>
    <scope>NUCLEOTIDE SEQUENCE [LARGE SCALE GENOMIC DNA]</scope>
    <source>
        <strain evidence="15">CCUG 49571</strain>
    </source>
</reference>
<dbReference type="Pfam" id="PF06580">
    <property type="entry name" value="His_kinase"/>
    <property type="match status" value="1"/>
</dbReference>
<gene>
    <name evidence="14" type="ORF">ACFO3S_12335</name>
</gene>
<evidence type="ECO:0000256" key="5">
    <source>
        <dbReference type="ARBA" id="ARBA00022741"/>
    </source>
</evidence>
<dbReference type="EC" id="2.7.13.3" evidence="14"/>
<dbReference type="PROSITE" id="PS50109">
    <property type="entry name" value="HIS_KIN"/>
    <property type="match status" value="1"/>
</dbReference>
<dbReference type="Pfam" id="PF02518">
    <property type="entry name" value="HATPase_c"/>
    <property type="match status" value="1"/>
</dbReference>
<protein>
    <submittedName>
        <fullName evidence="14">Sensor histidine kinase</fullName>
        <ecNumber evidence="14">2.7.13.3</ecNumber>
    </submittedName>
</protein>
<feature type="domain" description="Histidine kinase" evidence="13">
    <location>
        <begin position="390"/>
        <end position="600"/>
    </location>
</feature>
<dbReference type="InterPro" id="IPR050640">
    <property type="entry name" value="Bact_2-comp_sensor_kinase"/>
</dbReference>
<dbReference type="InterPro" id="IPR005467">
    <property type="entry name" value="His_kinase_dom"/>
</dbReference>
<evidence type="ECO:0000256" key="4">
    <source>
        <dbReference type="ARBA" id="ARBA00022692"/>
    </source>
</evidence>
<evidence type="ECO:0000259" key="13">
    <source>
        <dbReference type="PROSITE" id="PS50109"/>
    </source>
</evidence>
<dbReference type="Gene3D" id="3.30.450.20">
    <property type="entry name" value="PAS domain"/>
    <property type="match status" value="1"/>
</dbReference>
<accession>A0ABV9FE19</accession>
<dbReference type="SUPFAM" id="SSF55874">
    <property type="entry name" value="ATPase domain of HSP90 chaperone/DNA topoisomerase II/histidine kinase"/>
    <property type="match status" value="1"/>
</dbReference>
<dbReference type="InterPro" id="IPR036890">
    <property type="entry name" value="HATPase_C_sf"/>
</dbReference>
<name>A0ABV9FE19_9BACL</name>
<evidence type="ECO:0000256" key="6">
    <source>
        <dbReference type="ARBA" id="ARBA00022777"/>
    </source>
</evidence>
<dbReference type="InterPro" id="IPR003594">
    <property type="entry name" value="HATPase_dom"/>
</dbReference>
<keyword evidence="3 14" id="KW-0808">Transferase</keyword>
<dbReference type="SMART" id="SM00387">
    <property type="entry name" value="HATPase_c"/>
    <property type="match status" value="1"/>
</dbReference>
<dbReference type="CDD" id="cd12912">
    <property type="entry name" value="PDC2_MCP_like"/>
    <property type="match status" value="1"/>
</dbReference>
<evidence type="ECO:0000256" key="9">
    <source>
        <dbReference type="ARBA" id="ARBA00023012"/>
    </source>
</evidence>